<dbReference type="OrthoDB" id="1821221at2"/>
<feature type="transmembrane region" description="Helical" evidence="1">
    <location>
        <begin position="135"/>
        <end position="153"/>
    </location>
</feature>
<proteinExistence type="predicted"/>
<keyword evidence="1" id="KW-0472">Membrane</keyword>
<dbReference type="AlphaFoldDB" id="A0A4T9TAT3"/>
<feature type="transmembrane region" description="Helical" evidence="1">
    <location>
        <begin position="266"/>
        <end position="284"/>
    </location>
</feature>
<dbReference type="Pfam" id="PF19528">
    <property type="entry name" value="DUF6056"/>
    <property type="match status" value="1"/>
</dbReference>
<accession>A0A4T9TAT3</accession>
<dbReference type="EMBL" id="SSTM01000002">
    <property type="protein sequence ID" value="TJW11345.1"/>
    <property type="molecule type" value="Genomic_DNA"/>
</dbReference>
<dbReference type="InterPro" id="IPR045691">
    <property type="entry name" value="DUF6056"/>
</dbReference>
<reference evidence="2 3" key="1">
    <citation type="submission" date="2019-04" db="EMBL/GenBank/DDBJ databases">
        <title>Microbes associate with the intestines of laboratory mice.</title>
        <authorList>
            <person name="Navarre W."/>
            <person name="Wong E."/>
            <person name="Huang K.C."/>
            <person name="Tropini C."/>
            <person name="Ng K."/>
            <person name="Yu B."/>
        </authorList>
    </citation>
    <scope>NUCLEOTIDE SEQUENCE [LARGE SCALE GENOMIC DNA]</scope>
    <source>
        <strain evidence="2 3">NM48_B13</strain>
    </source>
</reference>
<protein>
    <submittedName>
        <fullName evidence="2">Uncharacterized protein</fullName>
    </submittedName>
</protein>
<name>A0A4T9TAT3_9ACTN</name>
<feature type="transmembrane region" description="Helical" evidence="1">
    <location>
        <begin position="375"/>
        <end position="392"/>
    </location>
</feature>
<keyword evidence="1" id="KW-1133">Transmembrane helix</keyword>
<keyword evidence="3" id="KW-1185">Reference proteome</keyword>
<sequence length="485" mass="52923">MSATSRQVSRLNGKRLFGLQVFAAFVLLAILSYLFPFTGDDWAWGSSIGLQRLESGFANYNGRYVGNLLVLFLTRFPVIKAIITSLTCIGIALAINKIIAKDNHSLFWLSLLLILAMPSDVRAQTIVWTSGFTNYVVPAFGIMLYVLMFKGSLKAEYRQNSKLIIPSVCLGFVNSLIMENVSIYNVGVSSALLLFTRAKHGFWDKSQVAFLFGAIAGCGLMFSNGAYGLALSSETGYQTINTSGPVATAISLFWKRYTSLFCCDNLVLNALVACIVIAFLARAGKVPPAVIITAAAIGALLLLASALAAFGITLITTKITRLVFALATVGLVAELLALAVHLARTQNDFAMLFYVCSMLALILPLFVVSPVGPRNVFPIYTFGILICCYLWNKTLPDRLTSRIAIPACAILYAALVVIYATVHFAETERLAQIQAAVENGESTVRVEKLPFPEDLWNANPTKGTELEKRYKLFYGFPADLDILCE</sequence>
<dbReference type="Proteomes" id="UP000309454">
    <property type="component" value="Unassembled WGS sequence"/>
</dbReference>
<feature type="transmembrane region" description="Helical" evidence="1">
    <location>
        <begin position="68"/>
        <end position="94"/>
    </location>
</feature>
<feature type="transmembrane region" description="Helical" evidence="1">
    <location>
        <begin position="290"/>
        <end position="315"/>
    </location>
</feature>
<evidence type="ECO:0000256" key="1">
    <source>
        <dbReference type="SAM" id="Phobius"/>
    </source>
</evidence>
<gene>
    <name evidence="2" type="ORF">E5982_03820</name>
</gene>
<comment type="caution">
    <text evidence="2">The sequence shown here is derived from an EMBL/GenBank/DDBJ whole genome shotgun (WGS) entry which is preliminary data.</text>
</comment>
<feature type="transmembrane region" description="Helical" evidence="1">
    <location>
        <begin position="349"/>
        <end position="368"/>
    </location>
</feature>
<feature type="transmembrane region" description="Helical" evidence="1">
    <location>
        <begin position="16"/>
        <end position="35"/>
    </location>
</feature>
<dbReference type="RefSeq" id="WP_136845509.1">
    <property type="nucleotide sequence ID" value="NZ_CANSOV010000003.1"/>
</dbReference>
<evidence type="ECO:0000313" key="3">
    <source>
        <dbReference type="Proteomes" id="UP000309454"/>
    </source>
</evidence>
<feature type="transmembrane region" description="Helical" evidence="1">
    <location>
        <begin position="404"/>
        <end position="422"/>
    </location>
</feature>
<organism evidence="2 3">
    <name type="scientific">Parvibacter caecicola</name>
    <dbReference type="NCBI Taxonomy" id="747645"/>
    <lineage>
        <taxon>Bacteria</taxon>
        <taxon>Bacillati</taxon>
        <taxon>Actinomycetota</taxon>
        <taxon>Coriobacteriia</taxon>
        <taxon>Coriobacteriales</taxon>
        <taxon>Coriobacteriaceae</taxon>
        <taxon>Parvibacter</taxon>
    </lineage>
</organism>
<evidence type="ECO:0000313" key="2">
    <source>
        <dbReference type="EMBL" id="TJW11345.1"/>
    </source>
</evidence>
<feature type="transmembrane region" description="Helical" evidence="1">
    <location>
        <begin position="208"/>
        <end position="230"/>
    </location>
</feature>
<feature type="transmembrane region" description="Helical" evidence="1">
    <location>
        <begin position="236"/>
        <end position="254"/>
    </location>
</feature>
<feature type="transmembrane region" description="Helical" evidence="1">
    <location>
        <begin position="322"/>
        <end position="343"/>
    </location>
</feature>
<keyword evidence="1" id="KW-0812">Transmembrane</keyword>